<name>A0AAV5A3Y4_9AGAM</name>
<evidence type="ECO:0000256" key="2">
    <source>
        <dbReference type="SAM" id="Coils"/>
    </source>
</evidence>
<reference evidence="5" key="1">
    <citation type="submission" date="2021-10" db="EMBL/GenBank/DDBJ databases">
        <title>De novo Genome Assembly of Clathrus columnatus (Basidiomycota, Fungi) Using Illumina and Nanopore Sequence Data.</title>
        <authorList>
            <person name="Ogiso-Tanaka E."/>
            <person name="Itagaki H."/>
            <person name="Hosoya T."/>
            <person name="Hosaka K."/>
        </authorList>
    </citation>
    <scope>NUCLEOTIDE SEQUENCE</scope>
    <source>
        <strain evidence="5">MO-923</strain>
    </source>
</reference>
<dbReference type="PANTHER" id="PTHR37543:SF1">
    <property type="entry name" value="CCCH ZINC FINGER DNA BINDING PROTEIN (AFU_ORTHOLOGUE AFUA_5G12760)"/>
    <property type="match status" value="1"/>
</dbReference>
<sequence length="453" mass="50619">MAAVALEIPPGLAGTNRQLNAELAEWQTTIHKYQSSSSIIDAERDIFRRLCESYKNLEDKLSEAQETNEVLRKEVELWKREYNKETRKVDKAEDRIKLLEAQCSNVLSKDRESMVLVLIDGDGYIFNDELLQRGREGGLEAAQMLNESIINHINVSSSQPSSPKSDRSRSATPTPGQVQVWTYMFFNLKGLKQAVVGANICTVEEFEGFMIGFNQANPRLVINDVHSGKEAADAKVKAYLQSWTQFPQTSRIYFGGAHDNGYYPTLAELHNNNLLDRLVLLQGYEQTAHEIASLRLPVLNIDGLFRSEKIPTTKMLTINLNGAQSARPSTPSPPSTTSSSSNGKGMPVLYAAAVESYHPTSAAQLMARPDSPCGRRLKRINPNLELHKHVPPPCNLFYLSKCVKGADCKYAHDYLLEAEHYEMLSQNAKKSPCPAVNSGKFSVSIWRELCPWA</sequence>
<organism evidence="5 6">
    <name type="scientific">Clathrus columnatus</name>
    <dbReference type="NCBI Taxonomy" id="1419009"/>
    <lineage>
        <taxon>Eukaryota</taxon>
        <taxon>Fungi</taxon>
        <taxon>Dikarya</taxon>
        <taxon>Basidiomycota</taxon>
        <taxon>Agaricomycotina</taxon>
        <taxon>Agaricomycetes</taxon>
        <taxon>Phallomycetidae</taxon>
        <taxon>Phallales</taxon>
        <taxon>Clathraceae</taxon>
        <taxon>Clathrus</taxon>
    </lineage>
</organism>
<evidence type="ECO:0000313" key="5">
    <source>
        <dbReference type="EMBL" id="GJJ07736.1"/>
    </source>
</evidence>
<keyword evidence="1" id="KW-0479">Metal-binding</keyword>
<protein>
    <recommendedName>
        <fullName evidence="4">C3H1-type domain-containing protein</fullName>
    </recommendedName>
</protein>
<feature type="domain" description="C3H1-type" evidence="4">
    <location>
        <begin position="388"/>
        <end position="415"/>
    </location>
</feature>
<keyword evidence="6" id="KW-1185">Reference proteome</keyword>
<keyword evidence="1" id="KW-0863">Zinc-finger</keyword>
<dbReference type="PANTHER" id="PTHR37543">
    <property type="entry name" value="CCCH ZINC FINGER DNA BINDING PROTEIN (AFU_ORTHOLOGUE AFUA_5G12760)"/>
    <property type="match status" value="1"/>
</dbReference>
<dbReference type="Proteomes" id="UP001050691">
    <property type="component" value="Unassembled WGS sequence"/>
</dbReference>
<keyword evidence="2" id="KW-0175">Coiled coil</keyword>
<keyword evidence="1" id="KW-0862">Zinc</keyword>
<feature type="region of interest" description="Disordered" evidence="3">
    <location>
        <begin position="322"/>
        <end position="343"/>
    </location>
</feature>
<accession>A0AAV5A3Y4</accession>
<feature type="region of interest" description="Disordered" evidence="3">
    <location>
        <begin position="155"/>
        <end position="174"/>
    </location>
</feature>
<dbReference type="GO" id="GO:0008270">
    <property type="term" value="F:zinc ion binding"/>
    <property type="evidence" value="ECO:0007669"/>
    <property type="project" value="UniProtKB-KW"/>
</dbReference>
<dbReference type="InterPro" id="IPR000571">
    <property type="entry name" value="Znf_CCCH"/>
</dbReference>
<evidence type="ECO:0000256" key="1">
    <source>
        <dbReference type="PROSITE-ProRule" id="PRU00723"/>
    </source>
</evidence>
<evidence type="ECO:0000313" key="6">
    <source>
        <dbReference type="Proteomes" id="UP001050691"/>
    </source>
</evidence>
<feature type="zinc finger region" description="C3H1-type" evidence="1">
    <location>
        <begin position="388"/>
        <end position="415"/>
    </location>
</feature>
<dbReference type="InterPro" id="IPR057683">
    <property type="entry name" value="DUF7923"/>
</dbReference>
<comment type="caution">
    <text evidence="5">The sequence shown here is derived from an EMBL/GenBank/DDBJ whole genome shotgun (WGS) entry which is preliminary data.</text>
</comment>
<proteinExistence type="predicted"/>
<evidence type="ECO:0000256" key="3">
    <source>
        <dbReference type="SAM" id="MobiDB-lite"/>
    </source>
</evidence>
<gene>
    <name evidence="5" type="ORF">Clacol_001941</name>
</gene>
<dbReference type="EMBL" id="BPWL01000002">
    <property type="protein sequence ID" value="GJJ07736.1"/>
    <property type="molecule type" value="Genomic_DNA"/>
</dbReference>
<dbReference type="Pfam" id="PF25540">
    <property type="entry name" value="DUF7923"/>
    <property type="match status" value="1"/>
</dbReference>
<dbReference type="AlphaFoldDB" id="A0AAV5A3Y4"/>
<evidence type="ECO:0000259" key="4">
    <source>
        <dbReference type="PROSITE" id="PS50103"/>
    </source>
</evidence>
<dbReference type="PROSITE" id="PS50103">
    <property type="entry name" value="ZF_C3H1"/>
    <property type="match status" value="1"/>
</dbReference>
<feature type="coiled-coil region" evidence="2">
    <location>
        <begin position="16"/>
        <end position="109"/>
    </location>
</feature>